<accession>A0NQY8</accession>
<dbReference type="InterPro" id="IPR010982">
    <property type="entry name" value="Lambda_DNA-bd_dom_sf"/>
</dbReference>
<evidence type="ECO:0000259" key="1">
    <source>
        <dbReference type="PROSITE" id="PS50943"/>
    </source>
</evidence>
<dbReference type="eggNOG" id="COG1396">
    <property type="taxonomic scope" value="Bacteria"/>
</dbReference>
<comment type="caution">
    <text evidence="2">The sequence shown here is derived from an EMBL/GenBank/DDBJ whole genome shotgun (WGS) entry which is preliminary data.</text>
</comment>
<dbReference type="Proteomes" id="UP000004848">
    <property type="component" value="Unassembled WGS sequence"/>
</dbReference>
<evidence type="ECO:0000313" key="3">
    <source>
        <dbReference type="Proteomes" id="UP000004848"/>
    </source>
</evidence>
<name>A0NQY8_ROSAI</name>
<dbReference type="PROSITE" id="PS50943">
    <property type="entry name" value="HTH_CROC1"/>
    <property type="match status" value="1"/>
</dbReference>
<dbReference type="OrthoDB" id="9785973at2"/>
<dbReference type="InterPro" id="IPR001387">
    <property type="entry name" value="Cro/C1-type_HTH"/>
</dbReference>
<evidence type="ECO:0000313" key="2">
    <source>
        <dbReference type="EMBL" id="EAV44569.1"/>
    </source>
</evidence>
<dbReference type="Gene3D" id="3.30.450.180">
    <property type="match status" value="1"/>
</dbReference>
<reference evidence="2 3" key="1">
    <citation type="submission" date="2006-05" db="EMBL/GenBank/DDBJ databases">
        <authorList>
            <person name="King G."/>
            <person name="Ferriera S."/>
            <person name="Johnson J."/>
            <person name="Kravitz S."/>
            <person name="Beeson K."/>
            <person name="Sutton G."/>
            <person name="Rogers Y.-H."/>
            <person name="Friedman R."/>
            <person name="Frazier M."/>
            <person name="Venter J.C."/>
        </authorList>
    </citation>
    <scope>NUCLEOTIDE SEQUENCE [LARGE SCALE GENOMIC DNA]</scope>
    <source>
        <strain evidence="3">ATCC 25650 / DSM 13394 / JCM 20685 / NBRC 16684 / NCIMB 2208 / IAM 12614 / B1</strain>
    </source>
</reference>
<proteinExistence type="predicted"/>
<sequence>MKRTTETAGDLLRQWRQHRRMSQLALASEADISQRHLSFLESGRSRPSRDMVMHLAGHLNIPLRERNAILVAAGHAPHYPQHDLGEPGLAAATAIVRQILDGHMPHPALAVNRYWELQAANQAILALLDGVAPHLLEAPVNVLRLSLHPEGLASRILNLGEWQTHILARLAHEVEQSADPKLAALKEELAAMVPDQAAKAHKPGPAPEGRIAVPLYLQGPNGALSFLSTTTVFGTAVDVTLSEIAIEAFFPADAETARQMKVMTSGTAGGHS</sequence>
<feature type="domain" description="HTH cro/C1-type" evidence="1">
    <location>
        <begin position="12"/>
        <end position="66"/>
    </location>
</feature>
<dbReference type="Pfam" id="PF01381">
    <property type="entry name" value="HTH_3"/>
    <property type="match status" value="1"/>
</dbReference>
<dbReference type="InterPro" id="IPR041413">
    <property type="entry name" value="MLTR_LBD"/>
</dbReference>
<dbReference type="GO" id="GO:0003677">
    <property type="term" value="F:DNA binding"/>
    <property type="evidence" value="ECO:0007669"/>
    <property type="project" value="InterPro"/>
</dbReference>
<dbReference type="SUPFAM" id="SSF47413">
    <property type="entry name" value="lambda repressor-like DNA-binding domains"/>
    <property type="match status" value="1"/>
</dbReference>
<dbReference type="PANTHER" id="PTHR35010">
    <property type="entry name" value="BLL4672 PROTEIN-RELATED"/>
    <property type="match status" value="1"/>
</dbReference>
<dbReference type="AlphaFoldDB" id="A0NQY8"/>
<protein>
    <submittedName>
        <fullName evidence="2">Transcriptional regulator, XRE family protein</fullName>
    </submittedName>
</protein>
<dbReference type="RefSeq" id="WP_006933454.1">
    <property type="nucleotide sequence ID" value="NZ_AAUW01000005.1"/>
</dbReference>
<dbReference type="PANTHER" id="PTHR35010:SF4">
    <property type="entry name" value="BLL5781 PROTEIN"/>
    <property type="match status" value="1"/>
</dbReference>
<dbReference type="GeneID" id="68845934"/>
<dbReference type="EMBL" id="AAUW01000005">
    <property type="protein sequence ID" value="EAV44569.1"/>
    <property type="molecule type" value="Genomic_DNA"/>
</dbReference>
<dbReference type="Gene3D" id="1.10.260.40">
    <property type="entry name" value="lambda repressor-like DNA-binding domains"/>
    <property type="match status" value="1"/>
</dbReference>
<dbReference type="SMART" id="SM00530">
    <property type="entry name" value="HTH_XRE"/>
    <property type="match status" value="1"/>
</dbReference>
<gene>
    <name evidence="2" type="ORF">SIAM614_06813</name>
</gene>
<dbReference type="CDD" id="cd00093">
    <property type="entry name" value="HTH_XRE"/>
    <property type="match status" value="1"/>
</dbReference>
<organism evidence="2 3">
    <name type="scientific">Roseibium aggregatum (strain ATCC 25650 / DSM 13394 / JCM 20685 / NBRC 16684 / NCIMB 2208 / IAM 12614 / B1)</name>
    <name type="common">Stappia aggregata</name>
    <dbReference type="NCBI Taxonomy" id="384765"/>
    <lineage>
        <taxon>Bacteria</taxon>
        <taxon>Pseudomonadati</taxon>
        <taxon>Pseudomonadota</taxon>
        <taxon>Alphaproteobacteria</taxon>
        <taxon>Hyphomicrobiales</taxon>
        <taxon>Stappiaceae</taxon>
        <taxon>Roseibium</taxon>
    </lineage>
</organism>
<dbReference type="Pfam" id="PF17765">
    <property type="entry name" value="MLTR_LBD"/>
    <property type="match status" value="1"/>
</dbReference>